<dbReference type="SUPFAM" id="SSF51735">
    <property type="entry name" value="NAD(P)-binding Rossmann-fold domains"/>
    <property type="match status" value="1"/>
</dbReference>
<dbReference type="InterPro" id="IPR036291">
    <property type="entry name" value="NAD(P)-bd_dom_sf"/>
</dbReference>
<organism evidence="1 2">
    <name type="scientific">Rhizopogon vesiculosus</name>
    <dbReference type="NCBI Taxonomy" id="180088"/>
    <lineage>
        <taxon>Eukaryota</taxon>
        <taxon>Fungi</taxon>
        <taxon>Dikarya</taxon>
        <taxon>Basidiomycota</taxon>
        <taxon>Agaricomycotina</taxon>
        <taxon>Agaricomycetes</taxon>
        <taxon>Agaricomycetidae</taxon>
        <taxon>Boletales</taxon>
        <taxon>Suillineae</taxon>
        <taxon>Rhizopogonaceae</taxon>
        <taxon>Rhizopogon</taxon>
    </lineage>
</organism>
<dbReference type="Gene3D" id="3.40.50.720">
    <property type="entry name" value="NAD(P)-binding Rossmann-like Domain"/>
    <property type="match status" value="1"/>
</dbReference>
<keyword evidence="2" id="KW-1185">Reference proteome</keyword>
<dbReference type="Proteomes" id="UP000183567">
    <property type="component" value="Unassembled WGS sequence"/>
</dbReference>
<reference evidence="1 2" key="1">
    <citation type="submission" date="2016-03" db="EMBL/GenBank/DDBJ databases">
        <title>Comparative genomics of the ectomycorrhizal sister species Rhizopogon vinicolor and Rhizopogon vesiculosus (Basidiomycota: Boletales) reveals a divergence of the mating type B locus.</title>
        <authorList>
            <person name="Mujic A.B."/>
            <person name="Kuo A."/>
            <person name="Tritt A."/>
            <person name="Lipzen A."/>
            <person name="Chen C."/>
            <person name="Johnson J."/>
            <person name="Sharma A."/>
            <person name="Barry K."/>
            <person name="Grigoriev I.V."/>
            <person name="Spatafora J.W."/>
        </authorList>
    </citation>
    <scope>NUCLEOTIDE SEQUENCE [LARGE SCALE GENOMIC DNA]</scope>
    <source>
        <strain evidence="1 2">AM-OR11-056</strain>
    </source>
</reference>
<proteinExistence type="predicted"/>
<evidence type="ECO:0000313" key="2">
    <source>
        <dbReference type="Proteomes" id="UP000183567"/>
    </source>
</evidence>
<name>A0A1J8PGJ5_9AGAM</name>
<dbReference type="AlphaFoldDB" id="A0A1J8PGJ5"/>
<sequence length="55" mass="5662">MVDVESPLEIAATLPPNASSTPPVRFDSKTVIITGTGAGLGRAYALMYARLGANV</sequence>
<feature type="non-terminal residue" evidence="1">
    <location>
        <position position="55"/>
    </location>
</feature>
<gene>
    <name evidence="1" type="ORF">AZE42_07438</name>
</gene>
<comment type="caution">
    <text evidence="1">The sequence shown here is derived from an EMBL/GenBank/DDBJ whole genome shotgun (WGS) entry which is preliminary data.</text>
</comment>
<evidence type="ECO:0000313" key="1">
    <source>
        <dbReference type="EMBL" id="OJA08358.1"/>
    </source>
</evidence>
<protein>
    <submittedName>
        <fullName evidence="1">Uncharacterized protein</fullName>
    </submittedName>
</protein>
<dbReference type="OrthoDB" id="5371740at2759"/>
<dbReference type="STRING" id="180088.A0A1J8PGJ5"/>
<accession>A0A1J8PGJ5</accession>
<dbReference type="EMBL" id="LVVM01006317">
    <property type="protein sequence ID" value="OJA08358.1"/>
    <property type="molecule type" value="Genomic_DNA"/>
</dbReference>